<reference evidence="2 3" key="1">
    <citation type="journal article" date="2020" name="Int. J. Syst. Evol. Microbiol.">
        <title>Novel acetic acid bacteria from cider fermentations: Acetobacter conturbans sp. nov. and Acetobacter fallax sp. nov.</title>
        <authorList>
            <person name="Sombolestani A.S."/>
            <person name="Cleenwerck I."/>
            <person name="Cnockaert M."/>
            <person name="Borremans W."/>
            <person name="Wieme A.D."/>
            <person name="De Vuyst L."/>
            <person name="Vandamme P."/>
        </authorList>
    </citation>
    <scope>NUCLEOTIDE SEQUENCE [LARGE SCALE GENOMIC DNA]</scope>
    <source>
        <strain evidence="2 3">LMG 1637</strain>
    </source>
</reference>
<keyword evidence="1" id="KW-0812">Transmembrane</keyword>
<evidence type="ECO:0000313" key="2">
    <source>
        <dbReference type="EMBL" id="NHO33016.1"/>
    </source>
</evidence>
<protein>
    <submittedName>
        <fullName evidence="2">DUF3108 domain-containing protein</fullName>
    </submittedName>
</protein>
<evidence type="ECO:0000313" key="3">
    <source>
        <dbReference type="Proteomes" id="UP000615326"/>
    </source>
</evidence>
<name>A0ABX0KA01_9PROT</name>
<keyword evidence="1" id="KW-0472">Membrane</keyword>
<dbReference type="Proteomes" id="UP000615326">
    <property type="component" value="Unassembled WGS sequence"/>
</dbReference>
<keyword evidence="3" id="KW-1185">Reference proteome</keyword>
<sequence>MPVRCVTSWRGLWFRSPRNCQGGSGIGATGRPDLPCRVPRCCAEIRWMTKVNTRTAGTTGLRDRRAEQAPRPFRRFLLLLSCSVLTGSVLTGAFRMASAQAQAVAQSDAGGSAGVAGGLPAGKTHLSYTLYSHWFAVLDIGTDYLLDSTHYEASMSAHAGGLISLFMRMNIHTLAQGSVQNGVVHPRLYDSTGWSRHAIRHVIMEYPASGPKVVLQDPPETDREPVSEEQRHAAVDILGTMMKVLAQVRQTGRCDGTVDIFDGIRLTRMTLHSAGMESPPDVRKEWSAPALRCDFMGSQIAGFIKGHTTSTLREKHGGSIWFETIPGFGPVAVRVEMEHPKIGKATALLTKDPTLVP</sequence>
<proteinExistence type="predicted"/>
<keyword evidence="1" id="KW-1133">Transmembrane helix</keyword>
<accession>A0ABX0KA01</accession>
<dbReference type="EMBL" id="WOSW01000019">
    <property type="protein sequence ID" value="NHO33016.1"/>
    <property type="molecule type" value="Genomic_DNA"/>
</dbReference>
<evidence type="ECO:0000256" key="1">
    <source>
        <dbReference type="SAM" id="Phobius"/>
    </source>
</evidence>
<organism evidence="2 3">
    <name type="scientific">Acetobacter fallax</name>
    <dbReference type="NCBI Taxonomy" id="1737473"/>
    <lineage>
        <taxon>Bacteria</taxon>
        <taxon>Pseudomonadati</taxon>
        <taxon>Pseudomonadota</taxon>
        <taxon>Alphaproteobacteria</taxon>
        <taxon>Acetobacterales</taxon>
        <taxon>Acetobacteraceae</taxon>
        <taxon>Acetobacter</taxon>
    </lineage>
</organism>
<feature type="transmembrane region" description="Helical" evidence="1">
    <location>
        <begin position="76"/>
        <end position="97"/>
    </location>
</feature>
<comment type="caution">
    <text evidence="2">The sequence shown here is derived from an EMBL/GenBank/DDBJ whole genome shotgun (WGS) entry which is preliminary data.</text>
</comment>
<gene>
    <name evidence="2" type="ORF">GOB84_10700</name>
</gene>